<evidence type="ECO:0000313" key="3">
    <source>
        <dbReference type="Proteomes" id="UP000588604"/>
    </source>
</evidence>
<dbReference type="Pfam" id="PF08808">
    <property type="entry name" value="RES"/>
    <property type="match status" value="1"/>
</dbReference>
<dbReference type="Proteomes" id="UP000588604">
    <property type="component" value="Unassembled WGS sequence"/>
</dbReference>
<protein>
    <recommendedName>
        <fullName evidence="1">RES domain-containing protein</fullName>
    </recommendedName>
</protein>
<sequence length="310" mass="34927">MSGKMEITDIIQGLRKLDLSTYPKSEIITLLGQVGPFAAVEIIYHKGKSLMRGRPNLPGERFDSKSDFSFKPQHLNKVYQRASTPERTMFYATAVPDEIQEGELNNMRIIGVFETIPMLRDKNASGYQKISFGRWVVQEDLRLLAIIHKEEYGKASAYLQELAMGYKRFSATVPKELQEKSFAFTSFLAEEFSKPEIRGDYDYMISALFSEMAIDKGMDGIFYPSVRVGGAGFNVAINPESLKKMGLYVAGECSVYKVREQVFVGNDAIVSLSGTEDNFTMKELENQEKFFLDKLGVRSVQELIDMGAEG</sequence>
<keyword evidence="3" id="KW-1185">Reference proteome</keyword>
<feature type="domain" description="RES" evidence="1">
    <location>
        <begin position="193"/>
        <end position="241"/>
    </location>
</feature>
<evidence type="ECO:0000259" key="1">
    <source>
        <dbReference type="Pfam" id="PF08808"/>
    </source>
</evidence>
<name>A0A841MPM0_9BACT</name>
<evidence type="ECO:0000313" key="2">
    <source>
        <dbReference type="EMBL" id="MBB6324505.1"/>
    </source>
</evidence>
<proteinExistence type="predicted"/>
<organism evidence="2 3">
    <name type="scientific">Algoriphagus iocasae</name>
    <dbReference type="NCBI Taxonomy" id="1836499"/>
    <lineage>
        <taxon>Bacteria</taxon>
        <taxon>Pseudomonadati</taxon>
        <taxon>Bacteroidota</taxon>
        <taxon>Cytophagia</taxon>
        <taxon>Cytophagales</taxon>
        <taxon>Cyclobacteriaceae</taxon>
        <taxon>Algoriphagus</taxon>
    </lineage>
</organism>
<reference evidence="2 3" key="1">
    <citation type="submission" date="2020-08" db="EMBL/GenBank/DDBJ databases">
        <title>Genomic Encyclopedia of Type Strains, Phase IV (KMG-IV): sequencing the most valuable type-strain genomes for metagenomic binning, comparative biology and taxonomic classification.</title>
        <authorList>
            <person name="Goeker M."/>
        </authorList>
    </citation>
    <scope>NUCLEOTIDE SEQUENCE [LARGE SCALE GENOMIC DNA]</scope>
    <source>
        <strain evidence="2 3">DSM 102044</strain>
    </source>
</reference>
<dbReference type="AlphaFoldDB" id="A0A841MPM0"/>
<gene>
    <name evidence="2" type="ORF">FHS59_000120</name>
</gene>
<accession>A0A841MPM0</accession>
<dbReference type="InterPro" id="IPR014914">
    <property type="entry name" value="RES_dom"/>
</dbReference>
<comment type="caution">
    <text evidence="2">The sequence shown here is derived from an EMBL/GenBank/DDBJ whole genome shotgun (WGS) entry which is preliminary data.</text>
</comment>
<dbReference type="EMBL" id="JACIJO010000001">
    <property type="protein sequence ID" value="MBB6324505.1"/>
    <property type="molecule type" value="Genomic_DNA"/>
</dbReference>